<dbReference type="Gene3D" id="3.40.710.10">
    <property type="entry name" value="DD-peptidase/beta-lactamase superfamily"/>
    <property type="match status" value="1"/>
</dbReference>
<keyword evidence="2" id="KW-0645">Protease</keyword>
<feature type="compositionally biased region" description="Polar residues" evidence="3">
    <location>
        <begin position="59"/>
        <end position="68"/>
    </location>
</feature>
<feature type="domain" description="Peptidase S9 prolyl oligopeptidase catalytic" evidence="5">
    <location>
        <begin position="443"/>
        <end position="646"/>
    </location>
</feature>
<evidence type="ECO:0000313" key="7">
    <source>
        <dbReference type="Proteomes" id="UP001215097"/>
    </source>
</evidence>
<dbReference type="PANTHER" id="PTHR42776">
    <property type="entry name" value="SERINE PEPTIDASE S9 FAMILY MEMBER"/>
    <property type="match status" value="1"/>
</dbReference>
<dbReference type="Pfam" id="PF00144">
    <property type="entry name" value="Beta-lactamase"/>
    <property type="match status" value="1"/>
</dbReference>
<proteinExistence type="predicted"/>
<gene>
    <name evidence="6" type="ORF">KV395_05210</name>
</gene>
<evidence type="ECO:0000313" key="6">
    <source>
        <dbReference type="EMBL" id="WDM42704.1"/>
    </source>
</evidence>
<dbReference type="Pfam" id="PF07676">
    <property type="entry name" value="PD40"/>
    <property type="match status" value="4"/>
</dbReference>
<dbReference type="InterPro" id="IPR012338">
    <property type="entry name" value="Beta-lactam/transpept-like"/>
</dbReference>
<evidence type="ECO:0000256" key="1">
    <source>
        <dbReference type="ARBA" id="ARBA00022801"/>
    </source>
</evidence>
<keyword evidence="2" id="KW-0720">Serine protease</keyword>
<dbReference type="RefSeq" id="WP_282216559.1">
    <property type="nucleotide sequence ID" value="NZ_BAAAUN010000002.1"/>
</dbReference>
<dbReference type="EMBL" id="CP078075">
    <property type="protein sequence ID" value="WDM42704.1"/>
    <property type="molecule type" value="Genomic_DNA"/>
</dbReference>
<dbReference type="InterPro" id="IPR029058">
    <property type="entry name" value="AB_hydrolase_fold"/>
</dbReference>
<feature type="domain" description="Beta-lactamase-related" evidence="4">
    <location>
        <begin position="663"/>
        <end position="985"/>
    </location>
</feature>
<sequence length="1110" mass="117907">MNRLTVDDLLSVRTPEQPALSPDGTRIAFVLRTTDRDGDRDTRGLWQVPATGGEPAPLTHSTADSTPVWSPDGSQLAFLRAQDGPAQIWVLPAAGGEARGLTTLPLGAGAPAWSPDGARIAFTAPVDGAALPGEDAKTILARRSAPAATDRLGYKADGAGNLGTLVQQLHVVDVASGKVTVLTAGHSHASDPFWSPDGTLLAYSSSVDDDADLTMRIPVFVRSSTDPRRAAVQISAADVQATAVGWTPDGRHVVAAGRTDTEVGNADLLLFPVDGGEPQNITGSLDRNVMPGGPGYPGGMPQFTADGDLVFCLRDNGYSHVYRVAADGSAATPLVDGTANVSGLSVSGASAAIVRATPESFGDIALLDVANGTTRVLTEYGAPAFELVPSEERRFTISDGTVVTGWLRRDPDATGPLPLLLDVHGGPHNSWNGAADLIHPYHQVLARRGWAILTLNPRGSDGYGDAFFSAVSGGWGVNDANDFLEPIDALVAEGIADPARLAVTGYSYGGFMTCYLTSRDDRFAAAVAGGVVTDLLSVGGTSDFGHFISSKENGGLPWRDAEHLSAQSPFTQVDQVTTPTLILHGAADDRCPVGQAEQWFTALRERDVPTRLVLYPGGSHLFPLSGAPSHRADFSQRVIDWVEQYAPPAGKPVRAPLDARHWQQRLSALAAEHKVPGATLGILRLGEEPVYAHHGILNVRTGIETTDDSVFQIGSMGKVWTTTAIMRLVDQGILDLDAPVASYVPEFSSSDPEITRTVTLRHLLNHTSGIDGDVFTDTGRGDDTLEKYVSLLAGVAQNHPLGATMSYCNSGFSLAGRVIEKVTGTTWDQAMRDLLFTPLGLTHSSTLPEEAIMFRAASGHTVVGDDGPELAPAWMLPRSMGPAGLINSTTADVLAFARMHLTGGLAADGTRVLSEASVKRMQQREVDMPDPYSLGDAWGVGWILFDWDGRKLVGHDGNTIGQSSFLRILLDEEVAVTLLANGGNTRDLYDALFGEIFAEIADVRLPAGLVPPAQPFADDFSEFEGVYDRAGVRTEIFAEEGGLRMRTTINGPLAALLPDPIQEHPLVPVRPGEFVMRSEGEQAWHAVVFYSLPTGERYLHHGVRAAPKVS</sequence>
<keyword evidence="1 6" id="KW-0378">Hydrolase</keyword>
<evidence type="ECO:0000256" key="2">
    <source>
        <dbReference type="ARBA" id="ARBA00022825"/>
    </source>
</evidence>
<protein>
    <submittedName>
        <fullName evidence="6">Serine hydrolase</fullName>
    </submittedName>
</protein>
<dbReference type="GO" id="GO:0016787">
    <property type="term" value="F:hydrolase activity"/>
    <property type="evidence" value="ECO:0007669"/>
    <property type="project" value="UniProtKB-KW"/>
</dbReference>
<name>A0ABY7XKS4_MICLT</name>
<feature type="region of interest" description="Disordered" evidence="3">
    <location>
        <begin position="36"/>
        <end position="69"/>
    </location>
</feature>
<accession>A0ABY7XKS4</accession>
<dbReference type="InterPro" id="IPR001375">
    <property type="entry name" value="Peptidase_S9_cat"/>
</dbReference>
<dbReference type="Gene3D" id="2.120.10.30">
    <property type="entry name" value="TolB, C-terminal domain"/>
    <property type="match status" value="3"/>
</dbReference>
<dbReference type="Gene3D" id="3.40.50.1820">
    <property type="entry name" value="alpha/beta hydrolase"/>
    <property type="match status" value="1"/>
</dbReference>
<dbReference type="Proteomes" id="UP001215097">
    <property type="component" value="Chromosome"/>
</dbReference>
<organism evidence="6 7">
    <name type="scientific">Microbacterium luteolum</name>
    <name type="common">Aureobacterium luteolum</name>
    <dbReference type="NCBI Taxonomy" id="69367"/>
    <lineage>
        <taxon>Bacteria</taxon>
        <taxon>Bacillati</taxon>
        <taxon>Actinomycetota</taxon>
        <taxon>Actinomycetes</taxon>
        <taxon>Micrococcales</taxon>
        <taxon>Microbacteriaceae</taxon>
        <taxon>Microbacterium</taxon>
    </lineage>
</organism>
<evidence type="ECO:0000256" key="3">
    <source>
        <dbReference type="SAM" id="MobiDB-lite"/>
    </source>
</evidence>
<dbReference type="PANTHER" id="PTHR42776:SF27">
    <property type="entry name" value="DIPEPTIDYL PEPTIDASE FAMILY MEMBER 6"/>
    <property type="match status" value="1"/>
</dbReference>
<dbReference type="SUPFAM" id="SSF82171">
    <property type="entry name" value="DPP6 N-terminal domain-like"/>
    <property type="match status" value="1"/>
</dbReference>
<dbReference type="SUPFAM" id="SSF56601">
    <property type="entry name" value="beta-lactamase/transpeptidase-like"/>
    <property type="match status" value="1"/>
</dbReference>
<dbReference type="Pfam" id="PF00326">
    <property type="entry name" value="Peptidase_S9"/>
    <property type="match status" value="1"/>
</dbReference>
<reference evidence="6 7" key="1">
    <citation type="submission" date="2021-06" db="EMBL/GenBank/DDBJ databases">
        <title>Genome-based taxonomic framework of Microbacterium strains isolated from marine environment, the description of four new species and reclassification of four preexisting species.</title>
        <authorList>
            <person name="Lee S.D."/>
            <person name="Kim S.-M."/>
            <person name="Byeon Y.-S."/>
            <person name="Yang H.L."/>
            <person name="Kim I.S."/>
        </authorList>
    </citation>
    <scope>NUCLEOTIDE SEQUENCE [LARGE SCALE GENOMIC DNA]</scope>
    <source>
        <strain evidence="6 7">KACC 14465</strain>
    </source>
</reference>
<evidence type="ECO:0000259" key="5">
    <source>
        <dbReference type="Pfam" id="PF00326"/>
    </source>
</evidence>
<dbReference type="InterPro" id="IPR001466">
    <property type="entry name" value="Beta-lactam-related"/>
</dbReference>
<keyword evidence="7" id="KW-1185">Reference proteome</keyword>
<dbReference type="SUPFAM" id="SSF53474">
    <property type="entry name" value="alpha/beta-Hydrolases"/>
    <property type="match status" value="1"/>
</dbReference>
<dbReference type="InterPro" id="IPR011042">
    <property type="entry name" value="6-blade_b-propeller_TolB-like"/>
</dbReference>
<dbReference type="InterPro" id="IPR011659">
    <property type="entry name" value="WD40"/>
</dbReference>
<evidence type="ECO:0000259" key="4">
    <source>
        <dbReference type="Pfam" id="PF00144"/>
    </source>
</evidence>